<reference evidence="1" key="1">
    <citation type="submission" date="2014-09" db="EMBL/GenBank/DDBJ databases">
        <authorList>
            <person name="Magalhaes I.L.F."/>
            <person name="Oliveira U."/>
            <person name="Santos F.R."/>
            <person name="Vidigal T.H.D.A."/>
            <person name="Brescovit A.D."/>
            <person name="Santos A.J."/>
        </authorList>
    </citation>
    <scope>NUCLEOTIDE SEQUENCE</scope>
    <source>
        <tissue evidence="1">Shoot tissue taken approximately 20 cm above the soil surface</tissue>
    </source>
</reference>
<protein>
    <submittedName>
        <fullName evidence="1">Uncharacterized protein</fullName>
    </submittedName>
</protein>
<reference evidence="1" key="2">
    <citation type="journal article" date="2015" name="Data Brief">
        <title>Shoot transcriptome of the giant reed, Arundo donax.</title>
        <authorList>
            <person name="Barrero R.A."/>
            <person name="Guerrero F.D."/>
            <person name="Moolhuijzen P."/>
            <person name="Goolsby J.A."/>
            <person name="Tidwell J."/>
            <person name="Bellgard S.E."/>
            <person name="Bellgard M.I."/>
        </authorList>
    </citation>
    <scope>NUCLEOTIDE SEQUENCE</scope>
    <source>
        <tissue evidence="1">Shoot tissue taken approximately 20 cm above the soil surface</tissue>
    </source>
</reference>
<organism evidence="1">
    <name type="scientific">Arundo donax</name>
    <name type="common">Giant reed</name>
    <name type="synonym">Donax arundinaceus</name>
    <dbReference type="NCBI Taxonomy" id="35708"/>
    <lineage>
        <taxon>Eukaryota</taxon>
        <taxon>Viridiplantae</taxon>
        <taxon>Streptophyta</taxon>
        <taxon>Embryophyta</taxon>
        <taxon>Tracheophyta</taxon>
        <taxon>Spermatophyta</taxon>
        <taxon>Magnoliopsida</taxon>
        <taxon>Liliopsida</taxon>
        <taxon>Poales</taxon>
        <taxon>Poaceae</taxon>
        <taxon>PACMAD clade</taxon>
        <taxon>Arundinoideae</taxon>
        <taxon>Arundineae</taxon>
        <taxon>Arundo</taxon>
    </lineage>
</organism>
<name>A0A0A8ZLC9_ARUDO</name>
<dbReference type="EMBL" id="GBRH01257681">
    <property type="protein sequence ID" value="JAD40214.1"/>
    <property type="molecule type" value="Transcribed_RNA"/>
</dbReference>
<sequence>MKAASGVVFVAIIEFLTGFSFKKPMLYIVCGCFFPKRLLLMLRLLEQMSASPCNNGIFWLASVWSILNPSQWCSRG</sequence>
<proteinExistence type="predicted"/>
<dbReference type="AlphaFoldDB" id="A0A0A8ZLC9"/>
<accession>A0A0A8ZLC9</accession>
<evidence type="ECO:0000313" key="1">
    <source>
        <dbReference type="EMBL" id="JAD40214.1"/>
    </source>
</evidence>